<dbReference type="GO" id="GO:0005882">
    <property type="term" value="C:intermediate filament"/>
    <property type="evidence" value="ECO:0007669"/>
    <property type="project" value="InterPro"/>
</dbReference>
<dbReference type="KEGG" id="tsr:106554832"/>
<dbReference type="OrthoDB" id="9049654at2759"/>
<reference evidence="2" key="1">
    <citation type="submission" date="2025-08" db="UniProtKB">
        <authorList>
            <consortium name="RefSeq"/>
        </authorList>
    </citation>
    <scope>IDENTIFICATION</scope>
    <source>
        <tissue evidence="2">Skeletal muscle</tissue>
    </source>
</reference>
<evidence type="ECO:0000313" key="1">
    <source>
        <dbReference type="Proteomes" id="UP000504617"/>
    </source>
</evidence>
<proteinExistence type="predicted"/>
<organism evidence="1 2">
    <name type="scientific">Thamnophis sirtalis</name>
    <dbReference type="NCBI Taxonomy" id="35019"/>
    <lineage>
        <taxon>Eukaryota</taxon>
        <taxon>Metazoa</taxon>
        <taxon>Chordata</taxon>
        <taxon>Craniata</taxon>
        <taxon>Vertebrata</taxon>
        <taxon>Euteleostomi</taxon>
        <taxon>Lepidosauria</taxon>
        <taxon>Squamata</taxon>
        <taxon>Bifurcata</taxon>
        <taxon>Unidentata</taxon>
        <taxon>Episquamata</taxon>
        <taxon>Toxicofera</taxon>
        <taxon>Serpentes</taxon>
        <taxon>Colubroidea</taxon>
        <taxon>Colubridae</taxon>
        <taxon>Natricinae</taxon>
        <taxon>Thamnophis</taxon>
    </lineage>
</organism>
<dbReference type="RefSeq" id="XP_013929042.1">
    <property type="nucleotide sequence ID" value="XM_014073567.1"/>
</dbReference>
<evidence type="ECO:0000313" key="2">
    <source>
        <dbReference type="RefSeq" id="XP_013929042.1"/>
    </source>
</evidence>
<dbReference type="InterPro" id="IPR003461">
    <property type="entry name" value="Keratin"/>
</dbReference>
<accession>A0A6I9YXL5</accession>
<name>A0A6I9YXL5_9SAUR</name>
<sequence>MQSHCAPSCVIPSCRPTHAIGSCGIGGGYGFGSGGFGMGGGYGMSGYGGGSGLATSASSLGVVPGIPVSCISQIPSSEVVIQPPPFSLTIPGPILASSCEPLAVGGYSPCASGGYENMPRPSVTIQENAVLHWLTCYSPQTSGLHNAKPYH</sequence>
<dbReference type="GeneID" id="106554832"/>
<dbReference type="Proteomes" id="UP000504617">
    <property type="component" value="Unplaced"/>
</dbReference>
<dbReference type="AlphaFoldDB" id="A0A6I9YXL5"/>
<protein>
    <submittedName>
        <fullName evidence="2">Chorion class A protein L11-like</fullName>
    </submittedName>
</protein>
<dbReference type="GO" id="GO:0005200">
    <property type="term" value="F:structural constituent of cytoskeleton"/>
    <property type="evidence" value="ECO:0007669"/>
    <property type="project" value="InterPro"/>
</dbReference>
<gene>
    <name evidence="2" type="primary">LOC106554832</name>
</gene>
<keyword evidence="1" id="KW-1185">Reference proteome</keyword>
<dbReference type="Pfam" id="PF02422">
    <property type="entry name" value="Keratin"/>
    <property type="match status" value="1"/>
</dbReference>